<dbReference type="Pfam" id="PF07776">
    <property type="entry name" value="zf-AD"/>
    <property type="match status" value="1"/>
</dbReference>
<feature type="domain" description="C2H2-type" evidence="10">
    <location>
        <begin position="271"/>
        <end position="299"/>
    </location>
</feature>
<dbReference type="GO" id="GO:0008270">
    <property type="term" value="F:zinc ion binding"/>
    <property type="evidence" value="ECO:0007669"/>
    <property type="project" value="UniProtKB-UniRule"/>
</dbReference>
<reference evidence="12" key="1">
    <citation type="submission" date="2022-01" db="EMBL/GenBank/DDBJ databases">
        <authorList>
            <person name="King R."/>
        </authorList>
    </citation>
    <scope>NUCLEOTIDE SEQUENCE</scope>
</reference>
<evidence type="ECO:0000256" key="9">
    <source>
        <dbReference type="PROSITE-ProRule" id="PRU01263"/>
    </source>
</evidence>
<dbReference type="FunFam" id="3.30.160.60:FF:002343">
    <property type="entry name" value="Zinc finger protein 33A"/>
    <property type="match status" value="1"/>
</dbReference>
<evidence type="ECO:0000256" key="3">
    <source>
        <dbReference type="ARBA" id="ARBA00022737"/>
    </source>
</evidence>
<dbReference type="PROSITE" id="PS00028">
    <property type="entry name" value="ZINC_FINGER_C2H2_1"/>
    <property type="match status" value="8"/>
</dbReference>
<dbReference type="FunFam" id="3.30.160.60:FF:001465">
    <property type="entry name" value="Zinc finger protein 560"/>
    <property type="match status" value="1"/>
</dbReference>
<dbReference type="FunFam" id="3.30.160.60:FF:001049">
    <property type="entry name" value="zinc finger protein 319"/>
    <property type="match status" value="1"/>
</dbReference>
<keyword evidence="3" id="KW-0677">Repeat</keyword>
<dbReference type="Gene3D" id="3.30.160.60">
    <property type="entry name" value="Classic Zinc Finger"/>
    <property type="match status" value="8"/>
</dbReference>
<feature type="domain" description="C2H2-type" evidence="10">
    <location>
        <begin position="238"/>
        <end position="266"/>
    </location>
</feature>
<dbReference type="InterPro" id="IPR036236">
    <property type="entry name" value="Znf_C2H2_sf"/>
</dbReference>
<evidence type="ECO:0000256" key="4">
    <source>
        <dbReference type="ARBA" id="ARBA00022771"/>
    </source>
</evidence>
<dbReference type="GO" id="GO:0000122">
    <property type="term" value="P:negative regulation of transcription by RNA polymerase II"/>
    <property type="evidence" value="ECO:0007669"/>
    <property type="project" value="UniProtKB-ARBA"/>
</dbReference>
<dbReference type="SMART" id="SM00355">
    <property type="entry name" value="ZnF_C2H2"/>
    <property type="match status" value="10"/>
</dbReference>
<dbReference type="Proteomes" id="UP001153712">
    <property type="component" value="Chromosome 10"/>
</dbReference>
<evidence type="ECO:0000259" key="10">
    <source>
        <dbReference type="PROSITE" id="PS50157"/>
    </source>
</evidence>
<feature type="binding site" evidence="9">
    <location>
        <position position="15"/>
    </location>
    <ligand>
        <name>Zn(2+)</name>
        <dbReference type="ChEBI" id="CHEBI:29105"/>
    </ligand>
</feature>
<evidence type="ECO:0000256" key="5">
    <source>
        <dbReference type="ARBA" id="ARBA00022833"/>
    </source>
</evidence>
<dbReference type="GO" id="GO:0005694">
    <property type="term" value="C:chromosome"/>
    <property type="evidence" value="ECO:0007669"/>
    <property type="project" value="UniProtKB-ARBA"/>
</dbReference>
<dbReference type="GO" id="GO:0005634">
    <property type="term" value="C:nucleus"/>
    <property type="evidence" value="ECO:0007669"/>
    <property type="project" value="UniProtKB-SubCell"/>
</dbReference>
<keyword evidence="5 9" id="KW-0862">Zinc</keyword>
<accession>A0A9N9TKC6</accession>
<evidence type="ECO:0000259" key="11">
    <source>
        <dbReference type="PROSITE" id="PS51915"/>
    </source>
</evidence>
<sequence length="517" mass="61219">MLELEISPLDFPRLCRLCLKNNGSENLLKNPKYLTTIHNLTNLKVNENDVLPKNICKECMRKVEEIWNFIELCNNNNDILCNFQEDKIIKDEIDLSIADLFYECSDNEDHDSKITFDNIYRDENGCSKRSVKKRKKFTCNYCLLQFLSMKKYSYHLREVCPIKNKKSDVSEWTCLICNWKGVSKANLKLHERTAHIENVEISVGLRKKKWKCSECTKLFSKKIDLQRHGRTHTGLRPYTCVFCDNSFTQKSTLERHINCKHFDSEKERYNFECYICEKKFVRKDHLEAHMYNVHIKKQSNIEPIDSEPNTNFLNLKSCKLCGKTFSLYSYLQNHLIVHEETKQQKPRAKIRTCRFVTSSNLCSICGKTFEKRKTYHMHMNRKHSDKHYERKPKPKMENAKRDSFQCWHCGKIFTTHSNLKVHIRIHTGEKPYECKYCSQRFSAYSSWHEHENIHTGAKPFQCDFCKKGFRQRGALRKHLRSSIHRKLVSTTSQDFDHATAVKKAEFSRDSASDAYFD</sequence>
<dbReference type="Gene3D" id="3.40.1800.20">
    <property type="match status" value="1"/>
</dbReference>
<evidence type="ECO:0000256" key="6">
    <source>
        <dbReference type="ARBA" id="ARBA00023125"/>
    </source>
</evidence>
<comment type="subcellular location">
    <subcellularLocation>
        <location evidence="1">Nucleus</location>
    </subcellularLocation>
</comment>
<keyword evidence="2 9" id="KW-0479">Metal-binding</keyword>
<dbReference type="FunFam" id="3.30.160.60:FF:001732">
    <property type="entry name" value="Zgc:162936"/>
    <property type="match status" value="1"/>
</dbReference>
<evidence type="ECO:0000313" key="13">
    <source>
        <dbReference type="Proteomes" id="UP001153712"/>
    </source>
</evidence>
<dbReference type="SMART" id="SM00868">
    <property type="entry name" value="zf-AD"/>
    <property type="match status" value="1"/>
</dbReference>
<dbReference type="PROSITE" id="PS50157">
    <property type="entry name" value="ZINC_FINGER_C2H2_2"/>
    <property type="match status" value="8"/>
</dbReference>
<dbReference type="PROSITE" id="PS51915">
    <property type="entry name" value="ZAD"/>
    <property type="match status" value="1"/>
</dbReference>
<organism evidence="12 13">
    <name type="scientific">Phyllotreta striolata</name>
    <name type="common">Striped flea beetle</name>
    <name type="synonym">Crioceris striolata</name>
    <dbReference type="NCBI Taxonomy" id="444603"/>
    <lineage>
        <taxon>Eukaryota</taxon>
        <taxon>Metazoa</taxon>
        <taxon>Ecdysozoa</taxon>
        <taxon>Arthropoda</taxon>
        <taxon>Hexapoda</taxon>
        <taxon>Insecta</taxon>
        <taxon>Pterygota</taxon>
        <taxon>Neoptera</taxon>
        <taxon>Endopterygota</taxon>
        <taxon>Coleoptera</taxon>
        <taxon>Polyphaga</taxon>
        <taxon>Cucujiformia</taxon>
        <taxon>Chrysomeloidea</taxon>
        <taxon>Chrysomelidae</taxon>
        <taxon>Galerucinae</taxon>
        <taxon>Alticini</taxon>
        <taxon>Phyllotreta</taxon>
    </lineage>
</organism>
<feature type="domain" description="C2H2-type" evidence="10">
    <location>
        <begin position="316"/>
        <end position="343"/>
    </location>
</feature>
<dbReference type="InterPro" id="IPR012934">
    <property type="entry name" value="Znf_AD"/>
</dbReference>
<dbReference type="GO" id="GO:0045893">
    <property type="term" value="P:positive regulation of DNA-templated transcription"/>
    <property type="evidence" value="ECO:0007669"/>
    <property type="project" value="UniProtKB-ARBA"/>
</dbReference>
<dbReference type="GO" id="GO:0000981">
    <property type="term" value="F:DNA-binding transcription factor activity, RNA polymerase II-specific"/>
    <property type="evidence" value="ECO:0007669"/>
    <property type="project" value="TreeGrafter"/>
</dbReference>
<feature type="binding site" evidence="9">
    <location>
        <position position="59"/>
    </location>
    <ligand>
        <name>Zn(2+)</name>
        <dbReference type="ChEBI" id="CHEBI:29105"/>
    </ligand>
</feature>
<evidence type="ECO:0000313" key="12">
    <source>
        <dbReference type="EMBL" id="CAG9855516.1"/>
    </source>
</evidence>
<feature type="domain" description="C2H2-type" evidence="10">
    <location>
        <begin position="432"/>
        <end position="459"/>
    </location>
</feature>
<dbReference type="AlphaFoldDB" id="A0A9N9TKC6"/>
<keyword evidence="4 8" id="KW-0863">Zinc-finger</keyword>
<feature type="domain" description="C2H2-type" evidence="10">
    <location>
        <begin position="210"/>
        <end position="237"/>
    </location>
</feature>
<feature type="domain" description="ZAD" evidence="11">
    <location>
        <begin position="13"/>
        <end position="83"/>
    </location>
</feature>
<dbReference type="Pfam" id="PF00096">
    <property type="entry name" value="zf-C2H2"/>
    <property type="match status" value="5"/>
</dbReference>
<evidence type="ECO:0000256" key="2">
    <source>
        <dbReference type="ARBA" id="ARBA00022723"/>
    </source>
</evidence>
<dbReference type="SUPFAM" id="SSF57716">
    <property type="entry name" value="Glucocorticoid receptor-like (DNA-binding domain)"/>
    <property type="match status" value="1"/>
</dbReference>
<evidence type="ECO:0000256" key="8">
    <source>
        <dbReference type="PROSITE-ProRule" id="PRU00042"/>
    </source>
</evidence>
<dbReference type="FunFam" id="3.30.160.60:FF:000045">
    <property type="entry name" value="ZFP69 zinc finger protein B"/>
    <property type="match status" value="1"/>
</dbReference>
<evidence type="ECO:0000256" key="1">
    <source>
        <dbReference type="ARBA" id="ARBA00004123"/>
    </source>
</evidence>
<keyword evidence="7" id="KW-0539">Nucleus</keyword>
<dbReference type="PANTHER" id="PTHR24409">
    <property type="entry name" value="ZINC FINGER PROTEIN 142"/>
    <property type="match status" value="1"/>
</dbReference>
<feature type="domain" description="C2H2-type" evidence="10">
    <location>
        <begin position="404"/>
        <end position="431"/>
    </location>
</feature>
<feature type="domain" description="C2H2-type" evidence="10">
    <location>
        <begin position="460"/>
        <end position="484"/>
    </location>
</feature>
<dbReference type="SUPFAM" id="SSF57667">
    <property type="entry name" value="beta-beta-alpha zinc fingers"/>
    <property type="match status" value="4"/>
</dbReference>
<proteinExistence type="predicted"/>
<gene>
    <name evidence="12" type="ORF">PHYEVI_LOCUS1964</name>
</gene>
<dbReference type="GO" id="GO:0000977">
    <property type="term" value="F:RNA polymerase II transcription regulatory region sequence-specific DNA binding"/>
    <property type="evidence" value="ECO:0007669"/>
    <property type="project" value="TreeGrafter"/>
</dbReference>
<protein>
    <submittedName>
        <fullName evidence="12">Uncharacterized protein</fullName>
    </submittedName>
</protein>
<keyword evidence="13" id="KW-1185">Reference proteome</keyword>
<dbReference type="EMBL" id="OU900103">
    <property type="protein sequence ID" value="CAG9855516.1"/>
    <property type="molecule type" value="Genomic_DNA"/>
</dbReference>
<feature type="domain" description="C2H2-type" evidence="10">
    <location>
        <begin position="360"/>
        <end position="392"/>
    </location>
</feature>
<feature type="binding site" evidence="9">
    <location>
        <position position="56"/>
    </location>
    <ligand>
        <name>Zn(2+)</name>
        <dbReference type="ChEBI" id="CHEBI:29105"/>
    </ligand>
</feature>
<name>A0A9N9TKC6_PHYSR</name>
<dbReference type="InterPro" id="IPR013087">
    <property type="entry name" value="Znf_C2H2_type"/>
</dbReference>
<evidence type="ECO:0000256" key="7">
    <source>
        <dbReference type="ARBA" id="ARBA00023242"/>
    </source>
</evidence>
<dbReference type="OrthoDB" id="8922241at2759"/>
<keyword evidence="6" id="KW-0238">DNA-binding</keyword>
<dbReference type="PANTHER" id="PTHR24409:SF295">
    <property type="entry name" value="AZ2-RELATED"/>
    <property type="match status" value="1"/>
</dbReference>
<feature type="binding site" evidence="9">
    <location>
        <position position="18"/>
    </location>
    <ligand>
        <name>Zn(2+)</name>
        <dbReference type="ChEBI" id="CHEBI:29105"/>
    </ligand>
</feature>